<feature type="signal peptide" evidence="1">
    <location>
        <begin position="1"/>
        <end position="20"/>
    </location>
</feature>
<dbReference type="InterPro" id="IPR036312">
    <property type="entry name" value="Bifun_inhib/LTP/seed_sf"/>
</dbReference>
<reference evidence="3 4" key="1">
    <citation type="submission" date="2024-01" db="EMBL/GenBank/DDBJ databases">
        <title>Genome assemblies of Stephania.</title>
        <authorList>
            <person name="Yang L."/>
        </authorList>
    </citation>
    <scope>NUCLEOTIDE SEQUENCE [LARGE SCALE GENOMIC DNA]</scope>
    <source>
        <strain evidence="3">QJT</strain>
        <tissue evidence="3">Leaf</tissue>
    </source>
</reference>
<dbReference type="Proteomes" id="UP001417504">
    <property type="component" value="Unassembled WGS sequence"/>
</dbReference>
<evidence type="ECO:0000313" key="4">
    <source>
        <dbReference type="Proteomes" id="UP001417504"/>
    </source>
</evidence>
<dbReference type="Pfam" id="PF14368">
    <property type="entry name" value="LTP_2"/>
    <property type="match status" value="1"/>
</dbReference>
<dbReference type="AlphaFoldDB" id="A0AAP0PBI2"/>
<sequence length="120" mass="12678">MMKQGLLVLVLAVVVLSISGGHDNSQVAATGFLVNDRCKNIVLVDFAPCEPAARLADPAPQPQPSPECCAVVKFHADAGDLDCLCSLYGDPLLQLNKIDIILAQHVPEKCGVQVFCPGPN</sequence>
<dbReference type="PANTHER" id="PTHR33122">
    <property type="entry name" value="LIPID BINDING PROTEIN-RELATED"/>
    <property type="match status" value="1"/>
</dbReference>
<keyword evidence="4" id="KW-1185">Reference proteome</keyword>
<protein>
    <recommendedName>
        <fullName evidence="2">Bifunctional inhibitor/plant lipid transfer protein/seed storage helical domain-containing protein</fullName>
    </recommendedName>
</protein>
<organism evidence="3 4">
    <name type="scientific">Stephania japonica</name>
    <dbReference type="NCBI Taxonomy" id="461633"/>
    <lineage>
        <taxon>Eukaryota</taxon>
        <taxon>Viridiplantae</taxon>
        <taxon>Streptophyta</taxon>
        <taxon>Embryophyta</taxon>
        <taxon>Tracheophyta</taxon>
        <taxon>Spermatophyta</taxon>
        <taxon>Magnoliopsida</taxon>
        <taxon>Ranunculales</taxon>
        <taxon>Menispermaceae</taxon>
        <taxon>Menispermoideae</taxon>
        <taxon>Cissampelideae</taxon>
        <taxon>Stephania</taxon>
    </lineage>
</organism>
<dbReference type="GO" id="GO:0005504">
    <property type="term" value="F:fatty acid binding"/>
    <property type="evidence" value="ECO:0007669"/>
    <property type="project" value="InterPro"/>
</dbReference>
<dbReference type="EMBL" id="JBBNAE010000003">
    <property type="protein sequence ID" value="KAK9138578.1"/>
    <property type="molecule type" value="Genomic_DNA"/>
</dbReference>
<dbReference type="InterPro" id="IPR039265">
    <property type="entry name" value="DIR1-like"/>
</dbReference>
<dbReference type="InterPro" id="IPR016140">
    <property type="entry name" value="Bifunc_inhib/LTP/seed_store"/>
</dbReference>
<evidence type="ECO:0000259" key="2">
    <source>
        <dbReference type="Pfam" id="PF14368"/>
    </source>
</evidence>
<feature type="chain" id="PRO_5042944943" description="Bifunctional inhibitor/plant lipid transfer protein/seed storage helical domain-containing protein" evidence="1">
    <location>
        <begin position="21"/>
        <end position="120"/>
    </location>
</feature>
<keyword evidence="1" id="KW-0732">Signal</keyword>
<accession>A0AAP0PBI2</accession>
<dbReference type="GO" id="GO:0009627">
    <property type="term" value="P:systemic acquired resistance"/>
    <property type="evidence" value="ECO:0007669"/>
    <property type="project" value="InterPro"/>
</dbReference>
<gene>
    <name evidence="3" type="ORF">Sjap_009172</name>
</gene>
<dbReference type="SUPFAM" id="SSF47699">
    <property type="entry name" value="Bifunctional inhibitor/lipid-transfer protein/seed storage 2S albumin"/>
    <property type="match status" value="1"/>
</dbReference>
<comment type="caution">
    <text evidence="3">The sequence shown here is derived from an EMBL/GenBank/DDBJ whole genome shotgun (WGS) entry which is preliminary data.</text>
</comment>
<evidence type="ECO:0000313" key="3">
    <source>
        <dbReference type="EMBL" id="KAK9138578.1"/>
    </source>
</evidence>
<name>A0AAP0PBI2_9MAGN</name>
<evidence type="ECO:0000256" key="1">
    <source>
        <dbReference type="SAM" id="SignalP"/>
    </source>
</evidence>
<dbReference type="Gene3D" id="1.10.110.10">
    <property type="entry name" value="Plant lipid-transfer and hydrophobic proteins"/>
    <property type="match status" value="1"/>
</dbReference>
<proteinExistence type="predicted"/>
<feature type="domain" description="Bifunctional inhibitor/plant lipid transfer protein/seed storage helical" evidence="2">
    <location>
        <begin position="34"/>
        <end position="113"/>
    </location>
</feature>